<dbReference type="PROSITE" id="PS51071">
    <property type="entry name" value="HTH_RPIR"/>
    <property type="match status" value="1"/>
</dbReference>
<sequence>MLIQEKLKEKQDFSDVEILIADYLLDNKENIAEQSARFIASQVYTAPSTVVRLCQKIGYQGFNDFKKAYLEETAYLQSHFNEVNPNYPFNYHDQGKEIAYKIKHLYNDVLGDVATLLDKDVIAKITKILNAAKNIYICSSGVQADIAKTFKDKMLRIGKNVIVESKMDQAYYLASFSSNENVFLMISYSGETEVLLRVAHKLKERKIPFIALTSYGDSTLHKLANETVYVCTREKLNENLGDFGMNLSVLYILDILYATVFNENYKQNFENKVIISHEFQINRNTQNPILKDSDK</sequence>
<dbReference type="RefSeq" id="WP_117517209.1">
    <property type="nucleotide sequence ID" value="NZ_CP060636.1"/>
</dbReference>
<dbReference type="InterPro" id="IPR009057">
    <property type="entry name" value="Homeodomain-like_sf"/>
</dbReference>
<gene>
    <name evidence="6" type="ORF">H9Q80_03045</name>
</gene>
<dbReference type="Gene3D" id="3.40.50.10490">
    <property type="entry name" value="Glucose-6-phosphate isomerase like protein, domain 1"/>
    <property type="match status" value="1"/>
</dbReference>
<keyword evidence="2" id="KW-0238">DNA-binding</keyword>
<dbReference type="InterPro" id="IPR046348">
    <property type="entry name" value="SIS_dom_sf"/>
</dbReference>
<dbReference type="GO" id="GO:0003677">
    <property type="term" value="F:DNA binding"/>
    <property type="evidence" value="ECO:0007669"/>
    <property type="project" value="UniProtKB-KW"/>
</dbReference>
<dbReference type="Gene3D" id="1.10.10.10">
    <property type="entry name" value="Winged helix-like DNA-binding domain superfamily/Winged helix DNA-binding domain"/>
    <property type="match status" value="1"/>
</dbReference>
<feature type="domain" description="SIS" evidence="5">
    <location>
        <begin position="125"/>
        <end position="266"/>
    </location>
</feature>
<dbReference type="PROSITE" id="PS51464">
    <property type="entry name" value="SIS"/>
    <property type="match status" value="1"/>
</dbReference>
<dbReference type="SUPFAM" id="SSF53697">
    <property type="entry name" value="SIS domain"/>
    <property type="match status" value="1"/>
</dbReference>
<dbReference type="EMBL" id="CP060636">
    <property type="protein sequence ID" value="QNM12947.1"/>
    <property type="molecule type" value="Genomic_DNA"/>
</dbReference>
<keyword evidence="1" id="KW-0805">Transcription regulation</keyword>
<dbReference type="InterPro" id="IPR047640">
    <property type="entry name" value="RpiR-like"/>
</dbReference>
<dbReference type="Proteomes" id="UP000515856">
    <property type="component" value="Chromosome"/>
</dbReference>
<feature type="domain" description="HTH rpiR-type" evidence="4">
    <location>
        <begin position="1"/>
        <end position="76"/>
    </location>
</feature>
<accession>A0A7G9GQ65</accession>
<dbReference type="Pfam" id="PF01380">
    <property type="entry name" value="SIS"/>
    <property type="match status" value="1"/>
</dbReference>
<dbReference type="PANTHER" id="PTHR30514:SF1">
    <property type="entry name" value="HTH-TYPE TRANSCRIPTIONAL REGULATOR HEXR-RELATED"/>
    <property type="match status" value="1"/>
</dbReference>
<name>A0A7G9GQ65_9FIRM</name>
<dbReference type="SUPFAM" id="SSF46689">
    <property type="entry name" value="Homeodomain-like"/>
    <property type="match status" value="1"/>
</dbReference>
<dbReference type="GO" id="GO:0097367">
    <property type="term" value="F:carbohydrate derivative binding"/>
    <property type="evidence" value="ECO:0007669"/>
    <property type="project" value="InterPro"/>
</dbReference>
<evidence type="ECO:0000313" key="6">
    <source>
        <dbReference type="EMBL" id="QNM12947.1"/>
    </source>
</evidence>
<protein>
    <submittedName>
        <fullName evidence="6">MurR/RpiR family transcriptional regulator</fullName>
    </submittedName>
</protein>
<keyword evidence="3" id="KW-0804">Transcription</keyword>
<evidence type="ECO:0000256" key="2">
    <source>
        <dbReference type="ARBA" id="ARBA00023125"/>
    </source>
</evidence>
<proteinExistence type="predicted"/>
<dbReference type="Pfam" id="PF01418">
    <property type="entry name" value="HTH_6"/>
    <property type="match status" value="1"/>
</dbReference>
<dbReference type="GO" id="GO:1901135">
    <property type="term" value="P:carbohydrate derivative metabolic process"/>
    <property type="evidence" value="ECO:0007669"/>
    <property type="project" value="InterPro"/>
</dbReference>
<organism evidence="6 7">
    <name type="scientific">[Eubacterium] hominis</name>
    <dbReference type="NCBI Taxonomy" id="2764325"/>
    <lineage>
        <taxon>Bacteria</taxon>
        <taxon>Bacillati</taxon>
        <taxon>Bacillota</taxon>
        <taxon>Erysipelotrichia</taxon>
        <taxon>Erysipelotrichales</taxon>
        <taxon>Erysipelotrichaceae</taxon>
        <taxon>Amedibacillus</taxon>
    </lineage>
</organism>
<dbReference type="AlphaFoldDB" id="A0A7G9GQ65"/>
<dbReference type="InterPro" id="IPR035472">
    <property type="entry name" value="RpiR-like_SIS"/>
</dbReference>
<evidence type="ECO:0000313" key="7">
    <source>
        <dbReference type="Proteomes" id="UP000515856"/>
    </source>
</evidence>
<dbReference type="PANTHER" id="PTHR30514">
    <property type="entry name" value="GLUCOKINASE"/>
    <property type="match status" value="1"/>
</dbReference>
<evidence type="ECO:0000256" key="3">
    <source>
        <dbReference type="ARBA" id="ARBA00023163"/>
    </source>
</evidence>
<dbReference type="GO" id="GO:0003700">
    <property type="term" value="F:DNA-binding transcription factor activity"/>
    <property type="evidence" value="ECO:0007669"/>
    <property type="project" value="InterPro"/>
</dbReference>
<dbReference type="CDD" id="cd05013">
    <property type="entry name" value="SIS_RpiR"/>
    <property type="match status" value="1"/>
</dbReference>
<evidence type="ECO:0000259" key="4">
    <source>
        <dbReference type="PROSITE" id="PS51071"/>
    </source>
</evidence>
<dbReference type="InterPro" id="IPR000281">
    <property type="entry name" value="HTH_RpiR"/>
</dbReference>
<keyword evidence="7" id="KW-1185">Reference proteome</keyword>
<evidence type="ECO:0000259" key="5">
    <source>
        <dbReference type="PROSITE" id="PS51464"/>
    </source>
</evidence>
<dbReference type="InterPro" id="IPR001347">
    <property type="entry name" value="SIS_dom"/>
</dbReference>
<dbReference type="InterPro" id="IPR036388">
    <property type="entry name" value="WH-like_DNA-bd_sf"/>
</dbReference>
<dbReference type="KEGG" id="ehn:H9Q80_03045"/>
<reference evidence="6 7" key="1">
    <citation type="submission" date="2020-08" db="EMBL/GenBank/DDBJ databases">
        <authorList>
            <person name="Liu C."/>
            <person name="Sun Q."/>
        </authorList>
    </citation>
    <scope>NUCLEOTIDE SEQUENCE [LARGE SCALE GENOMIC DNA]</scope>
    <source>
        <strain evidence="6 7">NSJ-61</strain>
    </source>
</reference>
<evidence type="ECO:0000256" key="1">
    <source>
        <dbReference type="ARBA" id="ARBA00023015"/>
    </source>
</evidence>